<gene>
    <name evidence="2" type="ORF">PNW85_21325</name>
</gene>
<feature type="transmembrane region" description="Helical" evidence="1">
    <location>
        <begin position="152"/>
        <end position="171"/>
    </location>
</feature>
<dbReference type="Proteomes" id="UP001212160">
    <property type="component" value="Unassembled WGS sequence"/>
</dbReference>
<protein>
    <submittedName>
        <fullName evidence="2">Uncharacterized protein</fullName>
    </submittedName>
</protein>
<dbReference type="EMBL" id="JAQMLA010000247">
    <property type="protein sequence ID" value="MDB8689122.1"/>
    <property type="molecule type" value="Genomic_DNA"/>
</dbReference>
<organism evidence="2 3">
    <name type="scientific">Mediterraneibacter gnavus</name>
    <name type="common">Ruminococcus gnavus</name>
    <dbReference type="NCBI Taxonomy" id="33038"/>
    <lineage>
        <taxon>Bacteria</taxon>
        <taxon>Bacillati</taxon>
        <taxon>Bacillota</taxon>
        <taxon>Clostridia</taxon>
        <taxon>Lachnospirales</taxon>
        <taxon>Lachnospiraceae</taxon>
        <taxon>Mediterraneibacter</taxon>
    </lineage>
</organism>
<feature type="transmembrane region" description="Helical" evidence="1">
    <location>
        <begin position="32"/>
        <end position="49"/>
    </location>
</feature>
<reference evidence="2" key="1">
    <citation type="submission" date="2023-01" db="EMBL/GenBank/DDBJ databases">
        <title>Human gut microbiome strain richness.</title>
        <authorList>
            <person name="Chen-Liaw A."/>
        </authorList>
    </citation>
    <scope>NUCLEOTIDE SEQUENCE</scope>
    <source>
        <strain evidence="2">RTP21484st1_H11_RTP21484_190118</strain>
    </source>
</reference>
<proteinExistence type="predicted"/>
<dbReference type="AlphaFoldDB" id="A0AAW6DM19"/>
<keyword evidence="1" id="KW-1133">Transmembrane helix</keyword>
<feature type="transmembrane region" description="Helical" evidence="1">
    <location>
        <begin position="61"/>
        <end position="78"/>
    </location>
</feature>
<sequence>MYLFWGRNNGNEEEEKWINESILIKRILQENFVFAFLVILVCLLGKSIFDIKISKIFFLEKYGKLIVGVYLVYIFLTVKRRRHQLDFSIFLSNVSKNKYSYMSSENIFQLEIERTEGLVEIQKIKIDILKSLFPSTLIPLIVGYVLENKKVSVNWNMFTISFGFLIVFYFFQLWKSYKNLKLFKYRIYQIKHERTILMETQKNVERNRKKDIRRFNLDN</sequence>
<evidence type="ECO:0000256" key="1">
    <source>
        <dbReference type="SAM" id="Phobius"/>
    </source>
</evidence>
<keyword evidence="1" id="KW-0472">Membrane</keyword>
<evidence type="ECO:0000313" key="2">
    <source>
        <dbReference type="EMBL" id="MDB8689122.1"/>
    </source>
</evidence>
<name>A0AAW6DM19_MEDGN</name>
<keyword evidence="1" id="KW-0812">Transmembrane</keyword>
<accession>A0AAW6DM19</accession>
<dbReference type="RefSeq" id="WP_272108598.1">
    <property type="nucleotide sequence ID" value="NZ_JAQMLA010000247.1"/>
</dbReference>
<evidence type="ECO:0000313" key="3">
    <source>
        <dbReference type="Proteomes" id="UP001212160"/>
    </source>
</evidence>
<comment type="caution">
    <text evidence="2">The sequence shown here is derived from an EMBL/GenBank/DDBJ whole genome shotgun (WGS) entry which is preliminary data.</text>
</comment>